<accession>A0ABQ9X0U7</accession>
<name>A0ABQ9X0U7_9EUKA</name>
<feature type="compositionally biased region" description="Basic and acidic residues" evidence="1">
    <location>
        <begin position="144"/>
        <end position="161"/>
    </location>
</feature>
<feature type="region of interest" description="Disordered" evidence="1">
    <location>
        <begin position="258"/>
        <end position="281"/>
    </location>
</feature>
<reference evidence="2 3" key="1">
    <citation type="journal article" date="2022" name="bioRxiv">
        <title>Genomics of Preaxostyla Flagellates Illuminates Evolutionary Transitions and the Path Towards Mitochondrial Loss.</title>
        <authorList>
            <person name="Novak L.V.F."/>
            <person name="Treitli S.C."/>
            <person name="Pyrih J."/>
            <person name="Halakuc P."/>
            <person name="Pipaliya S.V."/>
            <person name="Vacek V."/>
            <person name="Brzon O."/>
            <person name="Soukal P."/>
            <person name="Eme L."/>
            <person name="Dacks J.B."/>
            <person name="Karnkowska A."/>
            <person name="Elias M."/>
            <person name="Hampl V."/>
        </authorList>
    </citation>
    <scope>NUCLEOTIDE SEQUENCE [LARGE SCALE GENOMIC DNA]</scope>
    <source>
        <strain evidence="2">NAU3</strain>
        <tissue evidence="2">Gut</tissue>
    </source>
</reference>
<evidence type="ECO:0000313" key="2">
    <source>
        <dbReference type="EMBL" id="KAK2945315.1"/>
    </source>
</evidence>
<gene>
    <name evidence="2" type="ORF">BLNAU_19758</name>
</gene>
<dbReference type="EMBL" id="JARBJD010000265">
    <property type="protein sequence ID" value="KAK2945315.1"/>
    <property type="molecule type" value="Genomic_DNA"/>
</dbReference>
<organism evidence="2 3">
    <name type="scientific">Blattamonas nauphoetae</name>
    <dbReference type="NCBI Taxonomy" id="2049346"/>
    <lineage>
        <taxon>Eukaryota</taxon>
        <taxon>Metamonada</taxon>
        <taxon>Preaxostyla</taxon>
        <taxon>Oxymonadida</taxon>
        <taxon>Blattamonas</taxon>
    </lineage>
</organism>
<comment type="caution">
    <text evidence="2">The sequence shown here is derived from an EMBL/GenBank/DDBJ whole genome shotgun (WGS) entry which is preliminary data.</text>
</comment>
<evidence type="ECO:0000313" key="3">
    <source>
        <dbReference type="Proteomes" id="UP001281761"/>
    </source>
</evidence>
<keyword evidence="3" id="KW-1185">Reference proteome</keyword>
<sequence length="348" mass="39218">MVDRATILRLYLYESTFNRFVSMESSNRLTFEVIKFTVPPNAFLCSLLLDEGRLDKKALTRYGSDVFSTEQRFLQTYRYEWMEECGMQTVLVSADENRPSSPIVVLELPKPKRTKADSLEKGKSGTFAWTRSKSSPLLTLLGSRCRDNPKTDNADDTKNPDRMSQISPNPKGALPHPAVHNPDSSLLIPLSSTFINQSITFPSPIFSPLPPVIHVPSPIFSTPTSDSSDHAPFSFFRRCLSPVRQTIWRQNHNFTHTTHHSETHDMSPMAPSHTLGKSKSSSILDTTATFTVARPSTKSGDISKQQMPSQYLHSHSNRNEDERLRKTKMRPFLSNLSSDMSKVLPTSL</sequence>
<evidence type="ECO:0000256" key="1">
    <source>
        <dbReference type="SAM" id="MobiDB-lite"/>
    </source>
</evidence>
<feature type="compositionally biased region" description="Polar residues" evidence="1">
    <location>
        <begin position="295"/>
        <end position="314"/>
    </location>
</feature>
<protein>
    <submittedName>
        <fullName evidence="2">Uncharacterized protein</fullName>
    </submittedName>
</protein>
<feature type="region of interest" description="Disordered" evidence="1">
    <location>
        <begin position="140"/>
        <end position="180"/>
    </location>
</feature>
<proteinExistence type="predicted"/>
<dbReference type="Proteomes" id="UP001281761">
    <property type="component" value="Unassembled WGS sequence"/>
</dbReference>
<feature type="region of interest" description="Disordered" evidence="1">
    <location>
        <begin position="295"/>
        <end position="324"/>
    </location>
</feature>